<dbReference type="InterPro" id="IPR036942">
    <property type="entry name" value="Beta-barrel_TonB_sf"/>
</dbReference>
<dbReference type="PANTHER" id="PTHR32552:SF81">
    <property type="entry name" value="TONB-DEPENDENT OUTER MEMBRANE RECEPTOR"/>
    <property type="match status" value="1"/>
</dbReference>
<dbReference type="InterPro" id="IPR012910">
    <property type="entry name" value="Plug_dom"/>
</dbReference>
<keyword evidence="14" id="KW-0732">Signal</keyword>
<evidence type="ECO:0000256" key="14">
    <source>
        <dbReference type="SAM" id="SignalP"/>
    </source>
</evidence>
<evidence type="ECO:0000259" key="16">
    <source>
        <dbReference type="Pfam" id="PF07715"/>
    </source>
</evidence>
<dbReference type="Pfam" id="PF00593">
    <property type="entry name" value="TonB_dep_Rec_b-barrel"/>
    <property type="match status" value="1"/>
</dbReference>
<keyword evidence="9 11" id="KW-0472">Membrane</keyword>
<evidence type="ECO:0000256" key="7">
    <source>
        <dbReference type="ARBA" id="ARBA00023065"/>
    </source>
</evidence>
<feature type="region of interest" description="Disordered" evidence="13">
    <location>
        <begin position="259"/>
        <end position="279"/>
    </location>
</feature>
<comment type="subcellular location">
    <subcellularLocation>
        <location evidence="1 11">Cell outer membrane</location>
        <topology evidence="1 11">Multi-pass membrane protein</topology>
    </subcellularLocation>
</comment>
<keyword evidence="6" id="KW-0408">Iron</keyword>
<evidence type="ECO:0000256" key="2">
    <source>
        <dbReference type="ARBA" id="ARBA00022448"/>
    </source>
</evidence>
<dbReference type="EMBL" id="SPDV01000095">
    <property type="protein sequence ID" value="TFI56371.1"/>
    <property type="molecule type" value="Genomic_DNA"/>
</dbReference>
<keyword evidence="2 11" id="KW-0813">Transport</keyword>
<evidence type="ECO:0000256" key="3">
    <source>
        <dbReference type="ARBA" id="ARBA00022452"/>
    </source>
</evidence>
<keyword evidence="5 11" id="KW-0812">Transmembrane</keyword>
<evidence type="ECO:0000256" key="12">
    <source>
        <dbReference type="RuleBase" id="RU003357"/>
    </source>
</evidence>
<feature type="domain" description="TonB-dependent receptor-like beta-barrel" evidence="15">
    <location>
        <begin position="343"/>
        <end position="711"/>
    </location>
</feature>
<dbReference type="OrthoDB" id="9760333at2"/>
<dbReference type="Gene3D" id="2.40.170.20">
    <property type="entry name" value="TonB-dependent receptor, beta-barrel domain"/>
    <property type="match status" value="2"/>
</dbReference>
<feature type="non-terminal residue" evidence="17">
    <location>
        <position position="712"/>
    </location>
</feature>
<dbReference type="AlphaFoldDB" id="A0A4Y8ZK42"/>
<dbReference type="Proteomes" id="UP000298213">
    <property type="component" value="Unassembled WGS sequence"/>
</dbReference>
<reference evidence="17 18" key="1">
    <citation type="submission" date="2019-03" db="EMBL/GenBank/DDBJ databases">
        <title>Genome sequence of Sphingomonas sp. 17J27-24.</title>
        <authorList>
            <person name="Kim M."/>
            <person name="Maeng S."/>
            <person name="Sathiyaraj S."/>
        </authorList>
    </citation>
    <scope>NUCLEOTIDE SEQUENCE [LARGE SCALE GENOMIC DNA]</scope>
    <source>
        <strain evidence="17 18">17J27-24</strain>
    </source>
</reference>
<feature type="chain" id="PRO_5021444455" evidence="14">
    <location>
        <begin position="29"/>
        <end position="712"/>
    </location>
</feature>
<dbReference type="RefSeq" id="WP_135090624.1">
    <property type="nucleotide sequence ID" value="NZ_SPDV01000095.1"/>
</dbReference>
<keyword evidence="4" id="KW-0410">Iron transport</keyword>
<dbReference type="GO" id="GO:0006826">
    <property type="term" value="P:iron ion transport"/>
    <property type="evidence" value="ECO:0007669"/>
    <property type="project" value="UniProtKB-KW"/>
</dbReference>
<keyword evidence="18" id="KW-1185">Reference proteome</keyword>
<keyword evidence="10 11" id="KW-0998">Cell outer membrane</keyword>
<evidence type="ECO:0000256" key="9">
    <source>
        <dbReference type="ARBA" id="ARBA00023136"/>
    </source>
</evidence>
<evidence type="ECO:0000256" key="4">
    <source>
        <dbReference type="ARBA" id="ARBA00022496"/>
    </source>
</evidence>
<evidence type="ECO:0000256" key="11">
    <source>
        <dbReference type="PROSITE-ProRule" id="PRU01360"/>
    </source>
</evidence>
<keyword evidence="7" id="KW-0406">Ion transport</keyword>
<sequence>MLRPERRARTLAAAPVLAWLAGAAPLPAQPAAQPASPAAEMPGEAIIVTASRRAETLHDSAAAASAFDEAEIAARSAVEVGDLVGFAPNASFDSTASLSGSANSASVFIRGIGQSDFVFATDPGVAVYVDGVYIARSTGSAFDLLDIARIEVLRGPQGTNFGRNAIGGAVALFTHAPALGEQSGSVVLEGGSFERVGGRGVANLPLGGAAAARVALSWRRNGPYARRQPAGEGLGGQDVLQGRAALRWTRGRLTADLAGDYATRDDQSPPATLRSVDPPGLGGASTLFAGLLYNNLIEGPDGIAPCERPDFPIPFCGIPGLIAMPTLPASTTPIDARWISGDPYVTFATGPTGSRFEGGGVRATLDYAGPISLRWTSAWRAFDAAFGRDPDSSPLVIVDTANRLDHHQWSHELQLKDEAGRLQWVAGGHVFSEEGRDRGTAPLIDETFRIVNALGLGCTLLSGATGLPQPLALPVCPNIFRIDATGDGVRIDNSSLSAFGEATLALTRRLSVTAGLRWTRDRKRIDLRGFLVGGAPVAADPRAARSFSRLTPRVIVEYAPRPEVRVYGSFSTGFKSGGFNQRYGAPIAAPTAFAPETVRSWELGLHLRSRDRRAALRATAFWADYDDIQVVVFESGIPRTINAAAGRSRGIELEGTWSPSPSLTLAASYGWLDTAFTRLDPAIVGSFGLPVVNPLRIGDRFVDSPRHSLGLS</sequence>
<dbReference type="InterPro" id="IPR039426">
    <property type="entry name" value="TonB-dep_rcpt-like"/>
</dbReference>
<dbReference type="PANTHER" id="PTHR32552">
    <property type="entry name" value="FERRICHROME IRON RECEPTOR-RELATED"/>
    <property type="match status" value="1"/>
</dbReference>
<dbReference type="PROSITE" id="PS52016">
    <property type="entry name" value="TONB_DEPENDENT_REC_3"/>
    <property type="match status" value="1"/>
</dbReference>
<evidence type="ECO:0000313" key="18">
    <source>
        <dbReference type="Proteomes" id="UP000298213"/>
    </source>
</evidence>
<feature type="signal peptide" evidence="14">
    <location>
        <begin position="1"/>
        <end position="28"/>
    </location>
</feature>
<evidence type="ECO:0000256" key="10">
    <source>
        <dbReference type="ARBA" id="ARBA00023237"/>
    </source>
</evidence>
<comment type="caution">
    <text evidence="17">The sequence shown here is derived from an EMBL/GenBank/DDBJ whole genome shotgun (WGS) entry which is preliminary data.</text>
</comment>
<dbReference type="GO" id="GO:0009279">
    <property type="term" value="C:cell outer membrane"/>
    <property type="evidence" value="ECO:0007669"/>
    <property type="project" value="UniProtKB-SubCell"/>
</dbReference>
<evidence type="ECO:0000256" key="13">
    <source>
        <dbReference type="SAM" id="MobiDB-lite"/>
    </source>
</evidence>
<dbReference type="Pfam" id="PF07715">
    <property type="entry name" value="Plug"/>
    <property type="match status" value="1"/>
</dbReference>
<comment type="similarity">
    <text evidence="11 12">Belongs to the TonB-dependent receptor family.</text>
</comment>
<keyword evidence="8 12" id="KW-0798">TonB box</keyword>
<evidence type="ECO:0000256" key="1">
    <source>
        <dbReference type="ARBA" id="ARBA00004571"/>
    </source>
</evidence>
<protein>
    <submittedName>
        <fullName evidence="17">TonB-dependent receptor</fullName>
    </submittedName>
</protein>
<evidence type="ECO:0000313" key="17">
    <source>
        <dbReference type="EMBL" id="TFI56371.1"/>
    </source>
</evidence>
<evidence type="ECO:0000256" key="5">
    <source>
        <dbReference type="ARBA" id="ARBA00022692"/>
    </source>
</evidence>
<feature type="domain" description="TonB-dependent receptor plug" evidence="16">
    <location>
        <begin position="58"/>
        <end position="169"/>
    </location>
</feature>
<proteinExistence type="inferred from homology"/>
<name>A0A4Y8ZK42_9SPHN</name>
<accession>A0A4Y8ZK42</accession>
<dbReference type="InterPro" id="IPR000531">
    <property type="entry name" value="Beta-barrel_TonB"/>
</dbReference>
<evidence type="ECO:0000256" key="6">
    <source>
        <dbReference type="ARBA" id="ARBA00023004"/>
    </source>
</evidence>
<gene>
    <name evidence="17" type="ORF">E2493_20615</name>
</gene>
<dbReference type="SUPFAM" id="SSF56935">
    <property type="entry name" value="Porins"/>
    <property type="match status" value="1"/>
</dbReference>
<evidence type="ECO:0000256" key="8">
    <source>
        <dbReference type="ARBA" id="ARBA00023077"/>
    </source>
</evidence>
<keyword evidence="17" id="KW-0675">Receptor</keyword>
<organism evidence="17 18">
    <name type="scientific">Sphingomonas parva</name>
    <dbReference type="NCBI Taxonomy" id="2555898"/>
    <lineage>
        <taxon>Bacteria</taxon>
        <taxon>Pseudomonadati</taxon>
        <taxon>Pseudomonadota</taxon>
        <taxon>Alphaproteobacteria</taxon>
        <taxon>Sphingomonadales</taxon>
        <taxon>Sphingomonadaceae</taxon>
        <taxon>Sphingomonas</taxon>
    </lineage>
</organism>
<evidence type="ECO:0000259" key="15">
    <source>
        <dbReference type="Pfam" id="PF00593"/>
    </source>
</evidence>
<keyword evidence="3 11" id="KW-1134">Transmembrane beta strand</keyword>